<comment type="caution">
    <text evidence="2">The sequence shown here is derived from an EMBL/GenBank/DDBJ whole genome shotgun (WGS) entry which is preliminary data.</text>
</comment>
<evidence type="ECO:0000256" key="1">
    <source>
        <dbReference type="SAM" id="Phobius"/>
    </source>
</evidence>
<evidence type="ECO:0000313" key="2">
    <source>
        <dbReference type="EMBL" id="KAJ4450672.1"/>
    </source>
</evidence>
<keyword evidence="1" id="KW-1133">Transmembrane helix</keyword>
<feature type="transmembrane region" description="Helical" evidence="1">
    <location>
        <begin position="310"/>
        <end position="327"/>
    </location>
</feature>
<accession>A0ABQ8TVB1</accession>
<sequence length="358" mass="38216">MQLSKYVRSVNFSRGGCRQEEEVSSEPEAYFLSEEAELYPEIHSTGPNEPLSLCSRVSGIGWALESTLGVINNKTCCVDPHTGSLTSRYEQQNLRQSVEMVLMLRQCCCGCSLKTGSSIISVTDATIGLLSLVLAVAGPEFAKDLHGMYEVVLAGGVTGAVLLAVSVLLFFGARSVSTATPCCSLQCKYGHVLLLPAVVSMTTCCCSLQCKYGHALLLAAVVSTATPCCSLQCKYGHVLLLPAVVSTATPCCSLATCCCSCSVSMATCLPCSGQLRYLLPWLMYGCLYLVLSCVQHLLFSISSFNSGDTAVGVGFIVALVVHGCKLGRAELFKSLQVYSLLVVYSYFRELKGEAPTMP</sequence>
<feature type="transmembrane region" description="Helical" evidence="1">
    <location>
        <begin position="119"/>
        <end position="139"/>
    </location>
</feature>
<feature type="transmembrane region" description="Helical" evidence="1">
    <location>
        <begin position="151"/>
        <end position="171"/>
    </location>
</feature>
<reference evidence="2 3" key="1">
    <citation type="journal article" date="2022" name="Allergy">
        <title>Genome assembly and annotation of Periplaneta americana reveal a comprehensive cockroach allergen profile.</title>
        <authorList>
            <person name="Wang L."/>
            <person name="Xiong Q."/>
            <person name="Saelim N."/>
            <person name="Wang L."/>
            <person name="Nong W."/>
            <person name="Wan A.T."/>
            <person name="Shi M."/>
            <person name="Liu X."/>
            <person name="Cao Q."/>
            <person name="Hui J.H.L."/>
            <person name="Sookrung N."/>
            <person name="Leung T.F."/>
            <person name="Tungtrongchitr A."/>
            <person name="Tsui S.K.W."/>
        </authorList>
    </citation>
    <scope>NUCLEOTIDE SEQUENCE [LARGE SCALE GENOMIC DNA]</scope>
    <source>
        <strain evidence="2">PWHHKU_190912</strain>
    </source>
</reference>
<protein>
    <submittedName>
        <fullName evidence="2">Uncharacterized protein</fullName>
    </submittedName>
</protein>
<keyword evidence="1" id="KW-0472">Membrane</keyword>
<name>A0ABQ8TVB1_PERAM</name>
<organism evidence="2 3">
    <name type="scientific">Periplaneta americana</name>
    <name type="common">American cockroach</name>
    <name type="synonym">Blatta americana</name>
    <dbReference type="NCBI Taxonomy" id="6978"/>
    <lineage>
        <taxon>Eukaryota</taxon>
        <taxon>Metazoa</taxon>
        <taxon>Ecdysozoa</taxon>
        <taxon>Arthropoda</taxon>
        <taxon>Hexapoda</taxon>
        <taxon>Insecta</taxon>
        <taxon>Pterygota</taxon>
        <taxon>Neoptera</taxon>
        <taxon>Polyneoptera</taxon>
        <taxon>Dictyoptera</taxon>
        <taxon>Blattodea</taxon>
        <taxon>Blattoidea</taxon>
        <taxon>Blattidae</taxon>
        <taxon>Blattinae</taxon>
        <taxon>Periplaneta</taxon>
    </lineage>
</organism>
<keyword evidence="1" id="KW-0812">Transmembrane</keyword>
<gene>
    <name evidence="2" type="ORF">ANN_02101</name>
</gene>
<evidence type="ECO:0000313" key="3">
    <source>
        <dbReference type="Proteomes" id="UP001148838"/>
    </source>
</evidence>
<dbReference type="EMBL" id="JAJSOF020000001">
    <property type="protein sequence ID" value="KAJ4450672.1"/>
    <property type="molecule type" value="Genomic_DNA"/>
</dbReference>
<keyword evidence="3" id="KW-1185">Reference proteome</keyword>
<dbReference type="Proteomes" id="UP001148838">
    <property type="component" value="Unassembled WGS sequence"/>
</dbReference>
<feature type="transmembrane region" description="Helical" evidence="1">
    <location>
        <begin position="281"/>
        <end position="304"/>
    </location>
</feature>
<proteinExistence type="predicted"/>